<dbReference type="GO" id="GO:0015562">
    <property type="term" value="F:efflux transmembrane transporter activity"/>
    <property type="evidence" value="ECO:0007669"/>
    <property type="project" value="InterPro"/>
</dbReference>
<evidence type="ECO:0000256" key="3">
    <source>
        <dbReference type="SAM" id="Coils"/>
    </source>
</evidence>
<sequence>MNLIWIYLSLKRATRPLLWFGVGGLLSACAVGPDFHAPAAPTVAQYTASMQPLATVSSSGTAGAAQRFDTGMDIPGQWWTLFHSPQLDAAVRQALANSPLIAQAKATLRQASETLTSQTGATRYPKIDLRLGAVRQQIDTAAIGIPNVPQVGPFSLFNASLNVSYTVDAFGANSRMLEGLQAQVDMQAEELRAAQLTLAANVVTAAIRQATLQAQITQTTQMLDLQHQQLTIMEQRLAAGGIAERDVKNQRTLVAQSAASLPSLQQQLQQVGHQLAVYLGKAPAQLDSQPLDLDKLTLPETLPLSLPSALARQRPDIRAAEATLHQASAQVDVATAGLYPQLTLSGSAGAEQTHISDIANSLNVWSIGLNLMQPLFHGGELRAKKRSAVAAYDAAAAAYQQTVLQALQQVADGLRALENDAQALQARTQAAENAEGSLSITRQQYQAGASVTWLCWTRSGRACSPGWSGPSHSRRALPIRRRCYRHWEVGGGTRLQILVRRRRIDTLCRRAVAQIFSALTRLLFLDWLWTLHFEETVIRFMQKQCLLDS</sequence>
<dbReference type="AlphaFoldDB" id="A0A127QIQ8"/>
<evidence type="ECO:0000256" key="2">
    <source>
        <dbReference type="RuleBase" id="RU362097"/>
    </source>
</evidence>
<keyword evidence="2" id="KW-0472">Membrane</keyword>
<keyword evidence="5" id="KW-1185">Reference proteome</keyword>
<organism evidence="4 5">
    <name type="scientific">Collimonas arenae</name>
    <dbReference type="NCBI Taxonomy" id="279058"/>
    <lineage>
        <taxon>Bacteria</taxon>
        <taxon>Pseudomonadati</taxon>
        <taxon>Pseudomonadota</taxon>
        <taxon>Betaproteobacteria</taxon>
        <taxon>Burkholderiales</taxon>
        <taxon>Oxalobacteraceae</taxon>
        <taxon>Collimonas</taxon>
    </lineage>
</organism>
<dbReference type="PANTHER" id="PTHR30203">
    <property type="entry name" value="OUTER MEMBRANE CATION EFFLUX PROTEIN"/>
    <property type="match status" value="1"/>
</dbReference>
<dbReference type="InterPro" id="IPR010131">
    <property type="entry name" value="MdtP/NodT-like"/>
</dbReference>
<dbReference type="SUPFAM" id="SSF56954">
    <property type="entry name" value="Outer membrane efflux proteins (OEP)"/>
    <property type="match status" value="1"/>
</dbReference>
<dbReference type="PATRIC" id="fig|279058.18.peg.2130"/>
<dbReference type="RefSeq" id="WP_335340214.1">
    <property type="nucleotide sequence ID" value="NZ_CP013233.1"/>
</dbReference>
<comment type="subcellular location">
    <subcellularLocation>
        <location evidence="2">Cell membrane</location>
        <topology evidence="2">Lipid-anchor</topology>
    </subcellularLocation>
</comment>
<keyword evidence="2" id="KW-1134">Transmembrane beta strand</keyword>
<name>A0A127QIQ8_9BURK</name>
<proteinExistence type="inferred from homology"/>
<dbReference type="Gene3D" id="1.20.1600.10">
    <property type="entry name" value="Outer membrane efflux proteins (OEP)"/>
    <property type="match status" value="1"/>
</dbReference>
<dbReference type="Gene3D" id="2.20.200.10">
    <property type="entry name" value="Outer membrane efflux proteins (OEP)"/>
    <property type="match status" value="1"/>
</dbReference>
<dbReference type="GO" id="GO:0005886">
    <property type="term" value="C:plasma membrane"/>
    <property type="evidence" value="ECO:0007669"/>
    <property type="project" value="UniProtKB-SubCell"/>
</dbReference>
<protein>
    <submittedName>
        <fullName evidence="4">Efflux transporter, outer membrane factor (OMF) lipo, NodT family protein</fullName>
    </submittedName>
</protein>
<feature type="coiled-coil region" evidence="3">
    <location>
        <begin position="407"/>
        <end position="434"/>
    </location>
</feature>
<keyword evidence="3" id="KW-0175">Coiled coil</keyword>
<comment type="similarity">
    <text evidence="1 2">Belongs to the outer membrane factor (OMF) (TC 1.B.17) family.</text>
</comment>
<dbReference type="Proteomes" id="UP000071778">
    <property type="component" value="Chromosome"/>
</dbReference>
<evidence type="ECO:0000256" key="1">
    <source>
        <dbReference type="ARBA" id="ARBA00007613"/>
    </source>
</evidence>
<dbReference type="InterPro" id="IPR003423">
    <property type="entry name" value="OMP_efflux"/>
</dbReference>
<accession>A0A127QIQ8</accession>
<dbReference type="Pfam" id="PF02321">
    <property type="entry name" value="OEP"/>
    <property type="match status" value="2"/>
</dbReference>
<dbReference type="PANTHER" id="PTHR30203:SF33">
    <property type="entry name" value="BLR4455 PROTEIN"/>
    <property type="match status" value="1"/>
</dbReference>
<keyword evidence="2" id="KW-0564">Palmitate</keyword>
<gene>
    <name evidence="4" type="ORF">CAter282_2170</name>
</gene>
<evidence type="ECO:0000313" key="4">
    <source>
        <dbReference type="EMBL" id="AMP09923.1"/>
    </source>
</evidence>
<keyword evidence="2" id="KW-0449">Lipoprotein</keyword>
<keyword evidence="2" id="KW-0812">Transmembrane</keyword>
<dbReference type="EMBL" id="CP013235">
    <property type="protein sequence ID" value="AMP09923.1"/>
    <property type="molecule type" value="Genomic_DNA"/>
</dbReference>
<reference evidence="4 5" key="1">
    <citation type="submission" date="2015-11" db="EMBL/GenBank/DDBJ databases">
        <title>Exploring the genomic traits of fungus-feeding bacterial genus Collimonas.</title>
        <authorList>
            <person name="Song C."/>
            <person name="Schmidt R."/>
            <person name="de Jager V."/>
            <person name="Krzyzanowska D."/>
            <person name="Jongedijk E."/>
            <person name="Cankar K."/>
            <person name="Beekwilder J."/>
            <person name="van Veen A."/>
            <person name="de Boer W."/>
            <person name="van Veen J.A."/>
            <person name="Garbeva P."/>
        </authorList>
    </citation>
    <scope>NUCLEOTIDE SEQUENCE [LARGE SCALE GENOMIC DNA]</scope>
    <source>
        <strain evidence="4 5">Ter282</strain>
    </source>
</reference>
<dbReference type="NCBIfam" id="TIGR01845">
    <property type="entry name" value="outer_NodT"/>
    <property type="match status" value="1"/>
</dbReference>
<evidence type="ECO:0000313" key="5">
    <source>
        <dbReference type="Proteomes" id="UP000071778"/>
    </source>
</evidence>